<keyword evidence="6" id="KW-1185">Reference proteome</keyword>
<evidence type="ECO:0000313" key="5">
    <source>
        <dbReference type="EMBL" id="KRG59991.1"/>
    </source>
</evidence>
<feature type="region of interest" description="Disordered" evidence="2">
    <location>
        <begin position="206"/>
        <end position="227"/>
    </location>
</feature>
<evidence type="ECO:0000259" key="4">
    <source>
        <dbReference type="Pfam" id="PF01551"/>
    </source>
</evidence>
<dbReference type="PANTHER" id="PTHR21666">
    <property type="entry name" value="PEPTIDASE-RELATED"/>
    <property type="match status" value="1"/>
</dbReference>
<dbReference type="InterPro" id="IPR011055">
    <property type="entry name" value="Dup_hybrid_motif"/>
</dbReference>
<dbReference type="InterPro" id="IPR016047">
    <property type="entry name" value="M23ase_b-sheet_dom"/>
</dbReference>
<feature type="signal peptide" evidence="3">
    <location>
        <begin position="1"/>
        <end position="28"/>
    </location>
</feature>
<dbReference type="FunFam" id="2.70.70.10:FF:000003">
    <property type="entry name" value="Murein hydrolase activator EnvC"/>
    <property type="match status" value="1"/>
</dbReference>
<feature type="compositionally biased region" description="Low complexity" evidence="2">
    <location>
        <begin position="248"/>
        <end position="284"/>
    </location>
</feature>
<reference evidence="5 6" key="1">
    <citation type="submission" date="2015-05" db="EMBL/GenBank/DDBJ databases">
        <title>Genome sequencing and analysis of members of genus Stenotrophomonas.</title>
        <authorList>
            <person name="Patil P.P."/>
            <person name="Midha S."/>
            <person name="Patil P.B."/>
        </authorList>
    </citation>
    <scope>NUCLEOTIDE SEQUENCE [LARGE SCALE GENOMIC DNA]</scope>
    <source>
        <strain evidence="5 6">DSM 17805</strain>
    </source>
</reference>
<dbReference type="Proteomes" id="UP000051254">
    <property type="component" value="Unassembled WGS sequence"/>
</dbReference>
<evidence type="ECO:0000256" key="3">
    <source>
        <dbReference type="SAM" id="SignalP"/>
    </source>
</evidence>
<accession>A0A0R0C1Z7</accession>
<dbReference type="SUPFAM" id="SSF51261">
    <property type="entry name" value="Duplicated hybrid motif"/>
    <property type="match status" value="1"/>
</dbReference>
<dbReference type="PANTHER" id="PTHR21666:SF270">
    <property type="entry name" value="MUREIN HYDROLASE ACTIVATOR ENVC"/>
    <property type="match status" value="1"/>
</dbReference>
<feature type="domain" description="M23ase beta-sheet core" evidence="4">
    <location>
        <begin position="312"/>
        <end position="405"/>
    </location>
</feature>
<feature type="coiled-coil region" evidence="1">
    <location>
        <begin position="28"/>
        <end position="107"/>
    </location>
</feature>
<dbReference type="InterPro" id="IPR050570">
    <property type="entry name" value="Cell_wall_metabolism_enzyme"/>
</dbReference>
<feature type="region of interest" description="Disordered" evidence="2">
    <location>
        <begin position="248"/>
        <end position="287"/>
    </location>
</feature>
<dbReference type="EMBL" id="LDJH01000005">
    <property type="protein sequence ID" value="KRG59991.1"/>
    <property type="molecule type" value="Genomic_DNA"/>
</dbReference>
<dbReference type="STRING" id="266128.ABB25_01585"/>
<comment type="caution">
    <text evidence="5">The sequence shown here is derived from an EMBL/GenBank/DDBJ whole genome shotgun (WGS) entry which is preliminary data.</text>
</comment>
<protein>
    <recommendedName>
        <fullName evidence="4">M23ase beta-sheet core domain-containing protein</fullName>
    </recommendedName>
</protein>
<dbReference type="GO" id="GO:0004222">
    <property type="term" value="F:metalloendopeptidase activity"/>
    <property type="evidence" value="ECO:0007669"/>
    <property type="project" value="TreeGrafter"/>
</dbReference>
<feature type="compositionally biased region" description="Basic and acidic residues" evidence="2">
    <location>
        <begin position="217"/>
        <end position="227"/>
    </location>
</feature>
<dbReference type="AlphaFoldDB" id="A0A0R0C1Z7"/>
<dbReference type="PATRIC" id="fig|266128.3.peg.1959"/>
<dbReference type="CDD" id="cd12797">
    <property type="entry name" value="M23_peptidase"/>
    <property type="match status" value="1"/>
</dbReference>
<evidence type="ECO:0000256" key="2">
    <source>
        <dbReference type="SAM" id="MobiDB-lite"/>
    </source>
</evidence>
<keyword evidence="3" id="KW-0732">Signal</keyword>
<dbReference type="Gene3D" id="2.70.70.10">
    <property type="entry name" value="Glucose Permease (Domain IIA)"/>
    <property type="match status" value="1"/>
</dbReference>
<name>A0A0R0C1Z7_9GAMM</name>
<evidence type="ECO:0000256" key="1">
    <source>
        <dbReference type="SAM" id="Coils"/>
    </source>
</evidence>
<feature type="chain" id="PRO_5006393464" description="M23ase beta-sheet core domain-containing protein" evidence="3">
    <location>
        <begin position="29"/>
        <end position="411"/>
    </location>
</feature>
<gene>
    <name evidence="5" type="ORF">ABB25_01585</name>
</gene>
<proteinExistence type="predicted"/>
<dbReference type="Gene3D" id="6.10.250.3150">
    <property type="match status" value="1"/>
</dbReference>
<dbReference type="Pfam" id="PF01551">
    <property type="entry name" value="Peptidase_M23"/>
    <property type="match status" value="1"/>
</dbReference>
<keyword evidence="1" id="KW-0175">Coiled coil</keyword>
<sequence length="411" mass="44985">MPRFFSTHRASLVLVVLLMWAGIGSAWAQNAANTERRLQQTREQLRQTAAERRDAEQALQAANAQLRQADANVARSSRQLAEVEQALSKQEEQLAQARQQGASLQAAIQAQRGKLASLLRDSQRQGNHSALKLLLSQDQLADSQRVLAYQRYLQQQRIELLDKINADLAQVKALELQAGQLQARLLEQREQHRLLTSQLARERQSQRQAVARLNAQHAEKKSRETALARDVRSLETVLANLRSQAARAASAQRQQASRNSASAATRSSGSRAQSARASQPAASSVRVGGGAWPLSGTLVTRFGARQSDGRPASGILIEAAAGAPVTAVAAGKVVYSDWMTGYGMILIIDHGDGYMSLYAHNESLLRDVGSRVARGEQIARVGNSGGQGRNALYFELRRNGRPVDPTTWLRR</sequence>
<organism evidence="5 6">
    <name type="scientific">Stenotrophomonas koreensis</name>
    <dbReference type="NCBI Taxonomy" id="266128"/>
    <lineage>
        <taxon>Bacteria</taxon>
        <taxon>Pseudomonadati</taxon>
        <taxon>Pseudomonadota</taxon>
        <taxon>Gammaproteobacteria</taxon>
        <taxon>Lysobacterales</taxon>
        <taxon>Lysobacteraceae</taxon>
        <taxon>Stenotrophomonas</taxon>
    </lineage>
</organism>
<evidence type="ECO:0000313" key="6">
    <source>
        <dbReference type="Proteomes" id="UP000051254"/>
    </source>
</evidence>